<keyword evidence="10" id="KW-0732">Signal</keyword>
<dbReference type="SUPFAM" id="SSF55874">
    <property type="entry name" value="ATPase domain of HSP90 chaperone/DNA topoisomerase II/histidine kinase"/>
    <property type="match status" value="1"/>
</dbReference>
<evidence type="ECO:0000256" key="2">
    <source>
        <dbReference type="ARBA" id="ARBA00012438"/>
    </source>
</evidence>
<evidence type="ECO:0000256" key="7">
    <source>
        <dbReference type="ARBA" id="ARBA00022840"/>
    </source>
</evidence>
<feature type="coiled-coil region" evidence="9">
    <location>
        <begin position="330"/>
        <end position="364"/>
    </location>
</feature>
<accession>A0ABZ1E556</accession>
<keyword evidence="6" id="KW-0418">Kinase</keyword>
<dbReference type="SUPFAM" id="SSF47384">
    <property type="entry name" value="Homodimeric domain of signal transducing histidine kinase"/>
    <property type="match status" value="1"/>
</dbReference>
<dbReference type="InterPro" id="IPR004358">
    <property type="entry name" value="Sig_transdc_His_kin-like_C"/>
</dbReference>
<evidence type="ECO:0000313" key="12">
    <source>
        <dbReference type="EMBL" id="WRY35129.1"/>
    </source>
</evidence>
<dbReference type="CDD" id="cd00082">
    <property type="entry name" value="HisKA"/>
    <property type="match status" value="1"/>
</dbReference>
<dbReference type="Pfam" id="PF00512">
    <property type="entry name" value="HisKA"/>
    <property type="match status" value="1"/>
</dbReference>
<dbReference type="EMBL" id="CP135444">
    <property type="protein sequence ID" value="WRY35129.1"/>
    <property type="molecule type" value="Genomic_DNA"/>
</dbReference>
<dbReference type="InterPro" id="IPR003594">
    <property type="entry name" value="HATPase_dom"/>
</dbReference>
<evidence type="ECO:0000256" key="8">
    <source>
        <dbReference type="ARBA" id="ARBA00023012"/>
    </source>
</evidence>
<protein>
    <recommendedName>
        <fullName evidence="2">histidine kinase</fullName>
        <ecNumber evidence="2">2.7.13.3</ecNumber>
    </recommendedName>
</protein>
<evidence type="ECO:0000256" key="4">
    <source>
        <dbReference type="ARBA" id="ARBA00022679"/>
    </source>
</evidence>
<dbReference type="Gene3D" id="3.30.565.10">
    <property type="entry name" value="Histidine kinase-like ATPase, C-terminal domain"/>
    <property type="match status" value="1"/>
</dbReference>
<feature type="chain" id="PRO_5047078182" description="histidine kinase" evidence="10">
    <location>
        <begin position="26"/>
        <end position="605"/>
    </location>
</feature>
<evidence type="ECO:0000256" key="1">
    <source>
        <dbReference type="ARBA" id="ARBA00000085"/>
    </source>
</evidence>
<keyword evidence="7" id="KW-0067">ATP-binding</keyword>
<evidence type="ECO:0000256" key="9">
    <source>
        <dbReference type="SAM" id="Coils"/>
    </source>
</evidence>
<keyword evidence="3" id="KW-0597">Phosphoprotein</keyword>
<reference evidence="12 13" key="1">
    <citation type="submission" date="2023-09" db="EMBL/GenBank/DDBJ databases">
        <title>Thioclava shenzhenensis sp. nov., a multidrug resistant bacteria-antagonizing species isolated from coastal seawater.</title>
        <authorList>
            <person name="Long M."/>
        </authorList>
    </citation>
    <scope>NUCLEOTIDE SEQUENCE [LARGE SCALE GENOMIC DNA]</scope>
    <source>
        <strain evidence="12 13">FTW29</strain>
        <plasmid evidence="12 13">unnamed1</plasmid>
    </source>
</reference>
<geneLocation type="plasmid" evidence="12 13">
    <name>unnamed1</name>
</geneLocation>
<feature type="signal peptide" evidence="10">
    <location>
        <begin position="1"/>
        <end position="25"/>
    </location>
</feature>
<gene>
    <name evidence="12" type="ORF">RPE78_14915</name>
</gene>
<keyword evidence="8" id="KW-0902">Two-component regulatory system</keyword>
<dbReference type="Gene3D" id="3.40.190.10">
    <property type="entry name" value="Periplasmic binding protein-like II"/>
    <property type="match status" value="2"/>
</dbReference>
<organism evidence="12 13">
    <name type="scientific">Thioclava litoralis</name>
    <dbReference type="NCBI Taxonomy" id="3076557"/>
    <lineage>
        <taxon>Bacteria</taxon>
        <taxon>Pseudomonadati</taxon>
        <taxon>Pseudomonadota</taxon>
        <taxon>Alphaproteobacteria</taxon>
        <taxon>Rhodobacterales</taxon>
        <taxon>Paracoccaceae</taxon>
        <taxon>Thioclava</taxon>
    </lineage>
</organism>
<sequence>MLTVHSALRGLLAALFLVVALPAAAQDIRVGVLAFQGAARARQDFAPTVARLAKALPQADVVLVPLDLGGLTKAVAAGQLDFVITNPGHYLTLEARFGVTRIATLQSFDRAYPTDTVGSAVIVRNRPGHATRLSDLASARLAVVSTEAFGGWQVAAQELRRAGVPSDRLAALVETGFPMDHVITALREGRADAAVLRACMLEDEIARGHVGRAEFAVVGARQSAGFPCQLSSRLYPDWPFARLAGSDERLAKTVATALLAMPETAGQAWAAPEDYTPVHTLLRALHIGPYASLDPPGVRQYLLAHWQWVLAASLALALWAIHGARVEILVRRRTAELRRESAEREKAERSAQKHLEERNQYARLGIVGEMASSIAHELNQPLAAIANYAEGLTRVLDRGQPDPAFLRHGTRGIAGQAERAGAILRRVRGFLHRRDAQRGPLDLNVVLREVVEFFTVATARHDIPLRLELAADLPAVLADRVEVEQVLLNLLQNALEATEAAPQATGPRDIVLATCVRGGKVVVTLRDHGTGLTEAAAAQLFDPFFTTKATGLGLGLPICRTIIESHGGRLWAETAAGGGVRMCFVLPASLASQEGRPCASATGIR</sequence>
<dbReference type="Proteomes" id="UP001623290">
    <property type="component" value="Plasmid unnamed1"/>
</dbReference>
<dbReference type="InterPro" id="IPR005467">
    <property type="entry name" value="His_kinase_dom"/>
</dbReference>
<dbReference type="SUPFAM" id="SSF53850">
    <property type="entry name" value="Periplasmic binding protein-like II"/>
    <property type="match status" value="1"/>
</dbReference>
<keyword evidence="9" id="KW-0175">Coiled coil</keyword>
<evidence type="ECO:0000256" key="10">
    <source>
        <dbReference type="SAM" id="SignalP"/>
    </source>
</evidence>
<dbReference type="RefSeq" id="WP_330646871.1">
    <property type="nucleotide sequence ID" value="NZ_CP135444.1"/>
</dbReference>
<evidence type="ECO:0000259" key="11">
    <source>
        <dbReference type="PROSITE" id="PS50109"/>
    </source>
</evidence>
<comment type="catalytic activity">
    <reaction evidence="1">
        <text>ATP + protein L-histidine = ADP + protein N-phospho-L-histidine.</text>
        <dbReference type="EC" id="2.7.13.3"/>
    </reaction>
</comment>
<dbReference type="Pfam" id="PF12974">
    <property type="entry name" value="Phosphonate-bd"/>
    <property type="match status" value="1"/>
</dbReference>
<dbReference type="InterPro" id="IPR003661">
    <property type="entry name" value="HisK_dim/P_dom"/>
</dbReference>
<dbReference type="PRINTS" id="PR00344">
    <property type="entry name" value="BCTRLSENSOR"/>
</dbReference>
<proteinExistence type="predicted"/>
<dbReference type="InterPro" id="IPR036097">
    <property type="entry name" value="HisK_dim/P_sf"/>
</dbReference>
<dbReference type="Pfam" id="PF02518">
    <property type="entry name" value="HATPase_c"/>
    <property type="match status" value="1"/>
</dbReference>
<keyword evidence="5" id="KW-0547">Nucleotide-binding</keyword>
<dbReference type="PANTHER" id="PTHR43065:SF10">
    <property type="entry name" value="PEROXIDE STRESS-ACTIVATED HISTIDINE KINASE MAK3"/>
    <property type="match status" value="1"/>
</dbReference>
<keyword evidence="12" id="KW-0614">Plasmid</keyword>
<dbReference type="InterPro" id="IPR036890">
    <property type="entry name" value="HATPase_C_sf"/>
</dbReference>
<evidence type="ECO:0000313" key="13">
    <source>
        <dbReference type="Proteomes" id="UP001623290"/>
    </source>
</evidence>
<name>A0ABZ1E556_9RHOB</name>
<dbReference type="EC" id="2.7.13.3" evidence="2"/>
<dbReference type="SMART" id="SM00387">
    <property type="entry name" value="HATPase_c"/>
    <property type="match status" value="1"/>
</dbReference>
<keyword evidence="4" id="KW-0808">Transferase</keyword>
<evidence type="ECO:0000256" key="3">
    <source>
        <dbReference type="ARBA" id="ARBA00022553"/>
    </source>
</evidence>
<keyword evidence="13" id="KW-1185">Reference proteome</keyword>
<dbReference type="PANTHER" id="PTHR43065">
    <property type="entry name" value="SENSOR HISTIDINE KINASE"/>
    <property type="match status" value="1"/>
</dbReference>
<feature type="domain" description="Histidine kinase" evidence="11">
    <location>
        <begin position="373"/>
        <end position="590"/>
    </location>
</feature>
<evidence type="ECO:0000256" key="6">
    <source>
        <dbReference type="ARBA" id="ARBA00022777"/>
    </source>
</evidence>
<dbReference type="PROSITE" id="PS50109">
    <property type="entry name" value="HIS_KIN"/>
    <property type="match status" value="1"/>
</dbReference>
<evidence type="ECO:0000256" key="5">
    <source>
        <dbReference type="ARBA" id="ARBA00022741"/>
    </source>
</evidence>
<dbReference type="Gene3D" id="1.10.287.130">
    <property type="match status" value="1"/>
</dbReference>